<reference evidence="1 2" key="1">
    <citation type="journal article" date="2019" name="Nat. Ecol. Evol.">
        <title>Megaphylogeny resolves global patterns of mushroom evolution.</title>
        <authorList>
            <person name="Varga T."/>
            <person name="Krizsan K."/>
            <person name="Foldi C."/>
            <person name="Dima B."/>
            <person name="Sanchez-Garcia M."/>
            <person name="Sanchez-Ramirez S."/>
            <person name="Szollosi G.J."/>
            <person name="Szarkandi J.G."/>
            <person name="Papp V."/>
            <person name="Albert L."/>
            <person name="Andreopoulos W."/>
            <person name="Angelini C."/>
            <person name="Antonin V."/>
            <person name="Barry K.W."/>
            <person name="Bougher N.L."/>
            <person name="Buchanan P."/>
            <person name="Buyck B."/>
            <person name="Bense V."/>
            <person name="Catcheside P."/>
            <person name="Chovatia M."/>
            <person name="Cooper J."/>
            <person name="Damon W."/>
            <person name="Desjardin D."/>
            <person name="Finy P."/>
            <person name="Geml J."/>
            <person name="Haridas S."/>
            <person name="Hughes K."/>
            <person name="Justo A."/>
            <person name="Karasinski D."/>
            <person name="Kautmanova I."/>
            <person name="Kiss B."/>
            <person name="Kocsube S."/>
            <person name="Kotiranta H."/>
            <person name="LaButti K.M."/>
            <person name="Lechner B.E."/>
            <person name="Liimatainen K."/>
            <person name="Lipzen A."/>
            <person name="Lukacs Z."/>
            <person name="Mihaltcheva S."/>
            <person name="Morgado L.N."/>
            <person name="Niskanen T."/>
            <person name="Noordeloos M.E."/>
            <person name="Ohm R.A."/>
            <person name="Ortiz-Santana B."/>
            <person name="Ovrebo C."/>
            <person name="Racz N."/>
            <person name="Riley R."/>
            <person name="Savchenko A."/>
            <person name="Shiryaev A."/>
            <person name="Soop K."/>
            <person name="Spirin V."/>
            <person name="Szebenyi C."/>
            <person name="Tomsovsky M."/>
            <person name="Tulloss R.E."/>
            <person name="Uehling J."/>
            <person name="Grigoriev I.V."/>
            <person name="Vagvolgyi C."/>
            <person name="Papp T."/>
            <person name="Martin F.M."/>
            <person name="Miettinen O."/>
            <person name="Hibbett D.S."/>
            <person name="Nagy L.G."/>
        </authorList>
    </citation>
    <scope>NUCLEOTIDE SEQUENCE [LARGE SCALE GENOMIC DNA]</scope>
    <source>
        <strain evidence="1 2">NL-1719</strain>
    </source>
</reference>
<proteinExistence type="predicted"/>
<dbReference type="EMBL" id="ML208320">
    <property type="protein sequence ID" value="TFK70012.1"/>
    <property type="molecule type" value="Genomic_DNA"/>
</dbReference>
<sequence>MAVTLSFSMRRMVLLAAVFYSTLAVVGATPAMHRPANYTSPERTFKTEEHPKLSVVQKRAGSKTSFAYFTNWGIYGANFQPTDIVPKPLTHLLYSFADVDSSGAVKLTDSYADAEKHFPNDSWSETGNNLYGCLKQLYLLKLQQRNLKVLLSIGGWTYSQSGHFNFVTDSGARATFVSSAVQLIEDYGFDGIDIDYESPASQAQGQGLADLVTALRSAFTQLQQRKGDSQPYLITVAAAAGSPGYSYLNVPQMDAAINYWNLMAYDFAGSWLTYSDNQANLYGGSRTGISGDAAVQYYVSHGATLSKINLGMPLYGRAFESTNGIGQSYNGIGPGTTEAGIYSYKVLPMAGAQVTENTTDVTSYSYDSSKKELVSYDTPNIVRAKSQYIVNKGLAGSMFWELSTDKTGGDSLVGTAAGVFGSLDTTPNHISYPNSKYDNLRNNFGGGGSGGGGGGGGGGSPPTTTSPPTSTPPPPPPSGGCGGVPAWTTGVAYVGGNQVSYGGHLWTAKWWTESDTPGGAAGVWTDNGSC</sequence>
<evidence type="ECO:0000313" key="2">
    <source>
        <dbReference type="Proteomes" id="UP000308600"/>
    </source>
</evidence>
<dbReference type="Proteomes" id="UP000308600">
    <property type="component" value="Unassembled WGS sequence"/>
</dbReference>
<accession>A0ACD3AYF8</accession>
<keyword evidence="2" id="KW-1185">Reference proteome</keyword>
<organism evidence="1 2">
    <name type="scientific">Pluteus cervinus</name>
    <dbReference type="NCBI Taxonomy" id="181527"/>
    <lineage>
        <taxon>Eukaryota</taxon>
        <taxon>Fungi</taxon>
        <taxon>Dikarya</taxon>
        <taxon>Basidiomycota</taxon>
        <taxon>Agaricomycotina</taxon>
        <taxon>Agaricomycetes</taxon>
        <taxon>Agaricomycetidae</taxon>
        <taxon>Agaricales</taxon>
        <taxon>Pluteineae</taxon>
        <taxon>Pluteaceae</taxon>
        <taxon>Pluteus</taxon>
    </lineage>
</organism>
<name>A0ACD3AYF8_9AGAR</name>
<protein>
    <submittedName>
        <fullName evidence="1">Uncharacterized protein</fullName>
    </submittedName>
</protein>
<gene>
    <name evidence="1" type="ORF">BDN72DRAFT_943005</name>
</gene>
<evidence type="ECO:0000313" key="1">
    <source>
        <dbReference type="EMBL" id="TFK70012.1"/>
    </source>
</evidence>